<gene>
    <name evidence="2" type="ORF">CONPUDRAFT_70150</name>
</gene>
<feature type="region of interest" description="Disordered" evidence="1">
    <location>
        <begin position="158"/>
        <end position="190"/>
    </location>
</feature>
<dbReference type="GeneID" id="19208785"/>
<dbReference type="AlphaFoldDB" id="A0A5M3N1P9"/>
<sequence>MCGCVPVNEEDVTIVRLKSKPCKRKPEHSKSLFKERMVQKVEALHNCIWPKSQLLSGKPSPPLSTEEPLTSQANDLSDEDAEGEPNDSDNVILGDARIPCESALASDGWLVEEEEEEDKNNKNTEDAEEADAQLTKINIADQQLWWYMHSVSKHYVPASSDNDMSSQGDSGSKDAYESKEASDVDGLSVKDASTSTLRKLTHITSVPSCKATTVPNAITPPATLPPPYSQAIAKAKDKSKAFKGTSKMGQWSKTELEEVVKFKQEWETALDKLVAVTGCSRPSLATALGLTFSTYHMEITSKILFPLPRRHVPLTSGIIHQFHVHKNANLALNLKHEVWTPILKHWDQLCDPQNTSVNQHMAVMNQCITQFMEAAELYYNCMAWSGCDVVDELIEAGDTNMKGYIQYMENLIFVKLFGFEIHFPNPKPMPNQQLSTEEKLKKAHVTGFVALLPSTKTKFNVLFCKPGDKKSQGQSKFTWSGYLEVLYQNCLKIVDWLPRIPLPGKYTPGEYNIAELLSVVSLWMMQLYENWAKEEGKEESEYDGPPCALETAMKVVHMDDAGCLFLVTECHAISRNKDGKISLVVGQDSHIKIWAKAGISRLES</sequence>
<keyword evidence="3" id="KW-1185">Reference proteome</keyword>
<evidence type="ECO:0000313" key="2">
    <source>
        <dbReference type="EMBL" id="EIW85313.1"/>
    </source>
</evidence>
<name>A0A5M3N1P9_CONPW</name>
<protein>
    <submittedName>
        <fullName evidence="2">Uncharacterized protein</fullName>
    </submittedName>
</protein>
<reference evidence="3" key="1">
    <citation type="journal article" date="2012" name="Science">
        <title>The Paleozoic origin of enzymatic lignin decomposition reconstructed from 31 fungal genomes.</title>
        <authorList>
            <person name="Floudas D."/>
            <person name="Binder M."/>
            <person name="Riley R."/>
            <person name="Barry K."/>
            <person name="Blanchette R.A."/>
            <person name="Henrissat B."/>
            <person name="Martinez A.T."/>
            <person name="Otillar R."/>
            <person name="Spatafora J.W."/>
            <person name="Yadav J.S."/>
            <person name="Aerts A."/>
            <person name="Benoit I."/>
            <person name="Boyd A."/>
            <person name="Carlson A."/>
            <person name="Copeland A."/>
            <person name="Coutinho P.M."/>
            <person name="de Vries R.P."/>
            <person name="Ferreira P."/>
            <person name="Findley K."/>
            <person name="Foster B."/>
            <person name="Gaskell J."/>
            <person name="Glotzer D."/>
            <person name="Gorecki P."/>
            <person name="Heitman J."/>
            <person name="Hesse C."/>
            <person name="Hori C."/>
            <person name="Igarashi K."/>
            <person name="Jurgens J.A."/>
            <person name="Kallen N."/>
            <person name="Kersten P."/>
            <person name="Kohler A."/>
            <person name="Kuees U."/>
            <person name="Kumar T.K.A."/>
            <person name="Kuo A."/>
            <person name="LaButti K."/>
            <person name="Larrondo L.F."/>
            <person name="Lindquist E."/>
            <person name="Ling A."/>
            <person name="Lombard V."/>
            <person name="Lucas S."/>
            <person name="Lundell T."/>
            <person name="Martin R."/>
            <person name="McLaughlin D.J."/>
            <person name="Morgenstern I."/>
            <person name="Morin E."/>
            <person name="Murat C."/>
            <person name="Nagy L.G."/>
            <person name="Nolan M."/>
            <person name="Ohm R.A."/>
            <person name="Patyshakuliyeva A."/>
            <person name="Rokas A."/>
            <person name="Ruiz-Duenas F.J."/>
            <person name="Sabat G."/>
            <person name="Salamov A."/>
            <person name="Samejima M."/>
            <person name="Schmutz J."/>
            <person name="Slot J.C."/>
            <person name="St John F."/>
            <person name="Stenlid J."/>
            <person name="Sun H."/>
            <person name="Sun S."/>
            <person name="Syed K."/>
            <person name="Tsang A."/>
            <person name="Wiebenga A."/>
            <person name="Young D."/>
            <person name="Pisabarro A."/>
            <person name="Eastwood D.C."/>
            <person name="Martin F."/>
            <person name="Cullen D."/>
            <person name="Grigoriev I.V."/>
            <person name="Hibbett D.S."/>
        </authorList>
    </citation>
    <scope>NUCLEOTIDE SEQUENCE [LARGE SCALE GENOMIC DNA]</scope>
    <source>
        <strain evidence="3">RWD-64-598 SS2</strain>
    </source>
</reference>
<dbReference type="KEGG" id="cput:CONPUDRAFT_70150"/>
<feature type="compositionally biased region" description="Acidic residues" evidence="1">
    <location>
        <begin position="76"/>
        <end position="87"/>
    </location>
</feature>
<evidence type="ECO:0000256" key="1">
    <source>
        <dbReference type="SAM" id="MobiDB-lite"/>
    </source>
</evidence>
<feature type="compositionally biased region" description="Basic and acidic residues" evidence="1">
    <location>
        <begin position="171"/>
        <end position="182"/>
    </location>
</feature>
<feature type="region of interest" description="Disordered" evidence="1">
    <location>
        <begin position="55"/>
        <end position="130"/>
    </location>
</feature>
<dbReference type="Proteomes" id="UP000053558">
    <property type="component" value="Unassembled WGS sequence"/>
</dbReference>
<dbReference type="EMBL" id="JH711574">
    <property type="protein sequence ID" value="EIW85313.1"/>
    <property type="molecule type" value="Genomic_DNA"/>
</dbReference>
<comment type="caution">
    <text evidence="2">The sequence shown here is derived from an EMBL/GenBank/DDBJ whole genome shotgun (WGS) entry which is preliminary data.</text>
</comment>
<feature type="compositionally biased region" description="Polar residues" evidence="1">
    <location>
        <begin position="159"/>
        <end position="170"/>
    </location>
</feature>
<dbReference type="RefSeq" id="XP_007764178.1">
    <property type="nucleotide sequence ID" value="XM_007765988.1"/>
</dbReference>
<accession>A0A5M3N1P9</accession>
<evidence type="ECO:0000313" key="3">
    <source>
        <dbReference type="Proteomes" id="UP000053558"/>
    </source>
</evidence>
<organism evidence="2 3">
    <name type="scientific">Coniophora puteana (strain RWD-64-598)</name>
    <name type="common">Brown rot fungus</name>
    <dbReference type="NCBI Taxonomy" id="741705"/>
    <lineage>
        <taxon>Eukaryota</taxon>
        <taxon>Fungi</taxon>
        <taxon>Dikarya</taxon>
        <taxon>Basidiomycota</taxon>
        <taxon>Agaricomycotina</taxon>
        <taxon>Agaricomycetes</taxon>
        <taxon>Agaricomycetidae</taxon>
        <taxon>Boletales</taxon>
        <taxon>Coniophorineae</taxon>
        <taxon>Coniophoraceae</taxon>
        <taxon>Coniophora</taxon>
    </lineage>
</organism>
<proteinExistence type="predicted"/>